<dbReference type="Proteomes" id="UP000196842">
    <property type="component" value="Chromosome I"/>
</dbReference>
<gene>
    <name evidence="1" type="ORF">CFBP1590__1535</name>
</gene>
<dbReference type="AlphaFoldDB" id="A0A1Y6JJ37"/>
<dbReference type="Pfam" id="PF13988">
    <property type="entry name" value="DUF4225"/>
    <property type="match status" value="1"/>
</dbReference>
<evidence type="ECO:0000313" key="2">
    <source>
        <dbReference type="Proteomes" id="UP000196842"/>
    </source>
</evidence>
<dbReference type="EMBL" id="LT855380">
    <property type="protein sequence ID" value="SMS09121.1"/>
    <property type="molecule type" value="Genomic_DNA"/>
</dbReference>
<evidence type="ECO:0008006" key="3">
    <source>
        <dbReference type="Google" id="ProtNLM"/>
    </source>
</evidence>
<name>A0A1Y6JJ37_PSEVI</name>
<dbReference type="KEGG" id="pvd:CFBP1590__1535"/>
<dbReference type="GeneID" id="47763196"/>
<proteinExistence type="predicted"/>
<evidence type="ECO:0000313" key="1">
    <source>
        <dbReference type="EMBL" id="SMS09121.1"/>
    </source>
</evidence>
<sequence length="241" mass="26405">MSLPERQRSSGHHDLWRVSEAAGRLAGQACTVSARHIRDGTLRLQFNRDVAYYAQGIVRDVEAGRKSVDEGLEAIEAAQRSFVDQSLEIGKKSVGILAGTLQVTNGVAVCYGSAGTLCLVFGVPLMAHGANNIYENGRNLIEDRSDTQGPTRKAYHALSKLAGGTEFHGNMAYGTVDLGLSLYGMGRLVVKPEAWKLFEYVRADKIRGYQDISGKVFTAERGGDTLTLESLYKEWDKHHDD</sequence>
<dbReference type="InterPro" id="IPR025320">
    <property type="entry name" value="DUF4225"/>
</dbReference>
<reference evidence="1 2" key="1">
    <citation type="submission" date="2017-05" db="EMBL/GenBank/DDBJ databases">
        <authorList>
            <person name="Song R."/>
            <person name="Chenine A.L."/>
            <person name="Ruprecht R.M."/>
        </authorList>
    </citation>
    <scope>NUCLEOTIDE SEQUENCE [LARGE SCALE GENOMIC DNA]</scope>
    <source>
        <strain evidence="1 2">CFBP 1590</strain>
    </source>
</reference>
<accession>A0A1Y6JJ37</accession>
<protein>
    <recommendedName>
        <fullName evidence="3">DUF4225 domain-containing protein</fullName>
    </recommendedName>
</protein>
<organism evidence="1 2">
    <name type="scientific">Pseudomonas viridiflava</name>
    <name type="common">Phytomonas viridiflava</name>
    <dbReference type="NCBI Taxonomy" id="33069"/>
    <lineage>
        <taxon>Bacteria</taxon>
        <taxon>Pseudomonadati</taxon>
        <taxon>Pseudomonadota</taxon>
        <taxon>Gammaproteobacteria</taxon>
        <taxon>Pseudomonadales</taxon>
        <taxon>Pseudomonadaceae</taxon>
        <taxon>Pseudomonas</taxon>
    </lineage>
</organism>
<dbReference type="RefSeq" id="WP_088234759.1">
    <property type="nucleotide sequence ID" value="NZ_LT855380.1"/>
</dbReference>